<evidence type="ECO:0000259" key="5">
    <source>
        <dbReference type="PROSITE" id="PS51123"/>
    </source>
</evidence>
<dbReference type="SUPFAM" id="SSF82171">
    <property type="entry name" value="DPP6 N-terminal domain-like"/>
    <property type="match status" value="1"/>
</dbReference>
<dbReference type="RefSeq" id="WP_021588909.1">
    <property type="nucleotide sequence ID" value="NZ_AWEY01000008.1"/>
</dbReference>
<protein>
    <submittedName>
        <fullName evidence="6">OmpA/MotB/Pal peptidoglycan-associating domain protein</fullName>
    </submittedName>
</protein>
<sequence>MKTRYGKFGLAAMLFLLTGCGAGQQLKKGEEHLALGEYFDAAAQFKLAYQKTPAKEREKRGKIAERMAFCYEKTNQTPKAIAAFRNMGRYRKMTVEERLRFGRLLLKGGQYKEAEKLFQALHEENRDDSILIGNGLQSARMAPAWKKNGSRYQVRRMPMLNSRRAEYSPMLVGDQSEILYFTSTRNDAQGDGPSGITGTKPGDIFRSTKDAKGNWQKPEPVAGGLNTALDEGACAFSPDQRTMYLTQCEEDAASPRMAQIMTSAMQDAQWDKAEKLEISSDTLSSFAHPAISPDGKWLYFTSNMPGGEGGLDIWRVAITAHGLGGVENLGKPINTPGNEEFPSFRPNGDLYFSSDGHPGMGGLDIYIARYDKVRQTYTLSHPGYPLNSMADDFGMTFEGFKNKGYFASNRDDGHGWDHLYAFENPEIVQTIKGWVYEIDGYELPQAQVYLVGNDGTNMRLSVKGDGSFTQEVHPGVDYVMLATCKGYLNHKEETQVIPRKESFEQVIQFPLASITAPVLIDNIFYDLNKATLRPESAQALDKLVQLLNDNPHVAIELGAHCDYRGTAEYNRQLSQRRAEAVVNYLIEKGISAQRLAAKGYGKAMPKTANRKLTEKYAWLKQGDELTEAFIEKQTKENQEICNQLNRRTEFRVTKTTFGLLDKDGKLIKDALKAAKKENTADENYMIEE</sequence>
<dbReference type="PANTHER" id="PTHR30329">
    <property type="entry name" value="STATOR ELEMENT OF FLAGELLAR MOTOR COMPLEX"/>
    <property type="match status" value="1"/>
</dbReference>
<evidence type="ECO:0000313" key="7">
    <source>
        <dbReference type="Proteomes" id="UP000016648"/>
    </source>
</evidence>
<dbReference type="InterPro" id="IPR006664">
    <property type="entry name" value="OMP_bac"/>
</dbReference>
<dbReference type="GO" id="GO:0009279">
    <property type="term" value="C:cell outer membrane"/>
    <property type="evidence" value="ECO:0007669"/>
    <property type="project" value="UniProtKB-SubCell"/>
</dbReference>
<dbReference type="Pfam" id="PF07676">
    <property type="entry name" value="PD40"/>
    <property type="match status" value="2"/>
</dbReference>
<dbReference type="InterPro" id="IPR011990">
    <property type="entry name" value="TPR-like_helical_dom_sf"/>
</dbReference>
<dbReference type="SUPFAM" id="SSF49464">
    <property type="entry name" value="Carboxypeptidase regulatory domain-like"/>
    <property type="match status" value="1"/>
</dbReference>
<proteinExistence type="predicted"/>
<reference evidence="6 7" key="1">
    <citation type="submission" date="2013-08" db="EMBL/GenBank/DDBJ databases">
        <authorList>
            <person name="Durkin A.S."/>
            <person name="Haft D.R."/>
            <person name="McCorrison J."/>
            <person name="Torralba M."/>
            <person name="Gillis M."/>
            <person name="Haft D.H."/>
            <person name="Methe B."/>
            <person name="Sutton G."/>
            <person name="Nelson K.E."/>
        </authorList>
    </citation>
    <scope>NUCLEOTIDE SEQUENCE [LARGE SCALE GENOMIC DNA]</scope>
    <source>
        <strain evidence="6 7">F0067</strain>
    </source>
</reference>
<dbReference type="InterPro" id="IPR011659">
    <property type="entry name" value="WD40"/>
</dbReference>
<dbReference type="CDD" id="cd07185">
    <property type="entry name" value="OmpA_C-like"/>
    <property type="match status" value="1"/>
</dbReference>
<dbReference type="PROSITE" id="PS51257">
    <property type="entry name" value="PROKAR_LIPOPROTEIN"/>
    <property type="match status" value="1"/>
</dbReference>
<dbReference type="PRINTS" id="PR01021">
    <property type="entry name" value="OMPADOMAIN"/>
</dbReference>
<dbReference type="Gene3D" id="1.25.40.10">
    <property type="entry name" value="Tetratricopeptide repeat domain"/>
    <property type="match status" value="1"/>
</dbReference>
<dbReference type="Pfam" id="PF00691">
    <property type="entry name" value="OmpA"/>
    <property type="match status" value="1"/>
</dbReference>
<evidence type="ECO:0000313" key="6">
    <source>
        <dbReference type="EMBL" id="ERK39780.1"/>
    </source>
</evidence>
<dbReference type="Proteomes" id="UP000016648">
    <property type="component" value="Unassembled WGS sequence"/>
</dbReference>
<dbReference type="InterPro" id="IPR050330">
    <property type="entry name" value="Bact_OuterMem_StrucFunc"/>
</dbReference>
<organism evidence="6 7">
    <name type="scientific">Segatella baroniae F0067</name>
    <dbReference type="NCBI Taxonomy" id="1115809"/>
    <lineage>
        <taxon>Bacteria</taxon>
        <taxon>Pseudomonadati</taxon>
        <taxon>Bacteroidota</taxon>
        <taxon>Bacteroidia</taxon>
        <taxon>Bacteroidales</taxon>
        <taxon>Prevotellaceae</taxon>
        <taxon>Segatella</taxon>
    </lineage>
</organism>
<evidence type="ECO:0000256" key="3">
    <source>
        <dbReference type="ARBA" id="ARBA00023237"/>
    </source>
</evidence>
<accession>U2NNY4</accession>
<dbReference type="AlphaFoldDB" id="U2NNY4"/>
<dbReference type="EMBL" id="AWEY01000008">
    <property type="protein sequence ID" value="ERK39780.1"/>
    <property type="molecule type" value="Genomic_DNA"/>
</dbReference>
<evidence type="ECO:0000256" key="1">
    <source>
        <dbReference type="ARBA" id="ARBA00004442"/>
    </source>
</evidence>
<dbReference type="PROSITE" id="PS51123">
    <property type="entry name" value="OMPA_2"/>
    <property type="match status" value="1"/>
</dbReference>
<keyword evidence="7" id="KW-1185">Reference proteome</keyword>
<dbReference type="Gene3D" id="2.120.10.30">
    <property type="entry name" value="TolB, C-terminal domain"/>
    <property type="match status" value="1"/>
</dbReference>
<dbReference type="Gene3D" id="3.30.1330.60">
    <property type="entry name" value="OmpA-like domain"/>
    <property type="match status" value="1"/>
</dbReference>
<dbReference type="InterPro" id="IPR011042">
    <property type="entry name" value="6-blade_b-propeller_TolB-like"/>
</dbReference>
<dbReference type="InterPro" id="IPR008969">
    <property type="entry name" value="CarboxyPept-like_regulatory"/>
</dbReference>
<keyword evidence="2 4" id="KW-0472">Membrane</keyword>
<dbReference type="SUPFAM" id="SSF48452">
    <property type="entry name" value="TPR-like"/>
    <property type="match status" value="1"/>
</dbReference>
<dbReference type="InterPro" id="IPR006665">
    <property type="entry name" value="OmpA-like"/>
</dbReference>
<evidence type="ECO:0000256" key="2">
    <source>
        <dbReference type="ARBA" id="ARBA00023136"/>
    </source>
</evidence>
<dbReference type="PATRIC" id="fig|1115809.3.peg.570"/>
<name>U2NNY4_9BACT</name>
<comment type="subcellular location">
    <subcellularLocation>
        <location evidence="1">Cell outer membrane</location>
    </subcellularLocation>
</comment>
<feature type="domain" description="OmpA-like" evidence="5">
    <location>
        <begin position="512"/>
        <end position="656"/>
    </location>
</feature>
<evidence type="ECO:0000256" key="4">
    <source>
        <dbReference type="PROSITE-ProRule" id="PRU00473"/>
    </source>
</evidence>
<dbReference type="SUPFAM" id="SSF103088">
    <property type="entry name" value="OmpA-like"/>
    <property type="match status" value="1"/>
</dbReference>
<keyword evidence="3" id="KW-0998">Cell outer membrane</keyword>
<dbReference type="InterPro" id="IPR036737">
    <property type="entry name" value="OmpA-like_sf"/>
</dbReference>
<gene>
    <name evidence="6" type="ORF">HMPREF9135_0099</name>
</gene>
<comment type="caution">
    <text evidence="6">The sequence shown here is derived from an EMBL/GenBank/DDBJ whole genome shotgun (WGS) entry which is preliminary data.</text>
</comment>
<dbReference type="PANTHER" id="PTHR30329:SF21">
    <property type="entry name" value="LIPOPROTEIN YIAD-RELATED"/>
    <property type="match status" value="1"/>
</dbReference>